<protein>
    <submittedName>
        <fullName evidence="1">Uncharacterized protein</fullName>
    </submittedName>
</protein>
<evidence type="ECO:0000313" key="1">
    <source>
        <dbReference type="EMBL" id="MDP9766117.1"/>
    </source>
</evidence>
<name>A0ABT9MHP9_9DEIO</name>
<reference evidence="1 2" key="1">
    <citation type="submission" date="2023-07" db="EMBL/GenBank/DDBJ databases">
        <title>Genomic Encyclopedia of Type Strains, Phase IV (KMG-IV): sequencing the most valuable type-strain genomes for metagenomic binning, comparative biology and taxonomic classification.</title>
        <authorList>
            <person name="Goeker M."/>
        </authorList>
    </citation>
    <scope>NUCLEOTIDE SEQUENCE [LARGE SCALE GENOMIC DNA]</scope>
    <source>
        <strain evidence="1 2">NIO-1023</strain>
    </source>
</reference>
<gene>
    <name evidence="1" type="ORF">QO006_003581</name>
</gene>
<dbReference type="Proteomes" id="UP001232163">
    <property type="component" value="Unassembled WGS sequence"/>
</dbReference>
<dbReference type="RefSeq" id="WP_307468972.1">
    <property type="nucleotide sequence ID" value="NZ_JAURUR010000020.1"/>
</dbReference>
<accession>A0ABT9MHP9</accession>
<proteinExistence type="predicted"/>
<organism evidence="1 2">
    <name type="scientific">Deinococcus enclensis</name>
    <dbReference type="NCBI Taxonomy" id="1049582"/>
    <lineage>
        <taxon>Bacteria</taxon>
        <taxon>Thermotogati</taxon>
        <taxon>Deinococcota</taxon>
        <taxon>Deinococci</taxon>
        <taxon>Deinococcales</taxon>
        <taxon>Deinococcaceae</taxon>
        <taxon>Deinococcus</taxon>
    </lineage>
</organism>
<comment type="caution">
    <text evidence="1">The sequence shown here is derived from an EMBL/GenBank/DDBJ whole genome shotgun (WGS) entry which is preliminary data.</text>
</comment>
<evidence type="ECO:0000313" key="2">
    <source>
        <dbReference type="Proteomes" id="UP001232163"/>
    </source>
</evidence>
<keyword evidence="2" id="KW-1185">Reference proteome</keyword>
<dbReference type="EMBL" id="JAURUR010000020">
    <property type="protein sequence ID" value="MDP9766117.1"/>
    <property type="molecule type" value="Genomic_DNA"/>
</dbReference>
<sequence length="47" mass="5280">MLLFFILIGTALAIYSFFAGDGTQEAENFGEQLAKDLDLFNGRKYDD</sequence>